<sequence>MKSYDFRDTIHWGSERRLRVDNAAGEQVGLIGRGSLEGCERKNTFAYWPEGGREPYLLGIRKRGITDLLAVSYALTGPGSAGSFRDKSGNSLLYFCVTGMLDGVEVRIEENWDEELEIKTAGRLTALIKQEGFSLRTALQIDEAAEENSSLFALSLMAVFMFNVYKKESAFIEELLFN</sequence>
<dbReference type="EMBL" id="JAAFGS010000002">
    <property type="protein sequence ID" value="NGZ75286.1"/>
    <property type="molecule type" value="Genomic_DNA"/>
</dbReference>
<proteinExistence type="predicted"/>
<evidence type="ECO:0000313" key="2">
    <source>
        <dbReference type="Proteomes" id="UP000800303"/>
    </source>
</evidence>
<comment type="caution">
    <text evidence="1">The sequence shown here is derived from an EMBL/GenBank/DDBJ whole genome shotgun (WGS) entry which is preliminary data.</text>
</comment>
<gene>
    <name evidence="1" type="ORF">GYN08_08135</name>
</gene>
<dbReference type="RefSeq" id="WP_166273687.1">
    <property type="nucleotide sequence ID" value="NZ_JAAFGS010000002.1"/>
</dbReference>
<dbReference type="Proteomes" id="UP000800303">
    <property type="component" value="Unassembled WGS sequence"/>
</dbReference>
<evidence type="ECO:0000313" key="1">
    <source>
        <dbReference type="EMBL" id="NGZ75286.1"/>
    </source>
</evidence>
<name>A0ABX0F2Z1_9BACL</name>
<accession>A0ABX0F2Z1</accession>
<organism evidence="1 2">
    <name type="scientific">Saccharibacillus alkalitolerans</name>
    <dbReference type="NCBI Taxonomy" id="2705290"/>
    <lineage>
        <taxon>Bacteria</taxon>
        <taxon>Bacillati</taxon>
        <taxon>Bacillota</taxon>
        <taxon>Bacilli</taxon>
        <taxon>Bacillales</taxon>
        <taxon>Paenibacillaceae</taxon>
        <taxon>Saccharibacillus</taxon>
    </lineage>
</organism>
<protein>
    <submittedName>
        <fullName evidence="1">Uncharacterized protein</fullName>
    </submittedName>
</protein>
<keyword evidence="2" id="KW-1185">Reference proteome</keyword>
<reference evidence="1 2" key="1">
    <citation type="submission" date="2020-01" db="EMBL/GenBank/DDBJ databases">
        <title>Polyphasic characterisation and genomic insights into a novel alkali tolerant bacterium VR-M41.</title>
        <authorList>
            <person name="Vemuluri V.R."/>
        </authorList>
    </citation>
    <scope>NUCLEOTIDE SEQUENCE [LARGE SCALE GENOMIC DNA]</scope>
    <source>
        <strain evidence="1 2">VR-M41</strain>
    </source>
</reference>